<evidence type="ECO:0000313" key="6">
    <source>
        <dbReference type="Proteomes" id="UP000823674"/>
    </source>
</evidence>
<feature type="region of interest" description="Disordered" evidence="3">
    <location>
        <begin position="1279"/>
        <end position="1303"/>
    </location>
</feature>
<organism evidence="5 6">
    <name type="scientific">Brassica rapa subsp. trilocularis</name>
    <dbReference type="NCBI Taxonomy" id="1813537"/>
    <lineage>
        <taxon>Eukaryota</taxon>
        <taxon>Viridiplantae</taxon>
        <taxon>Streptophyta</taxon>
        <taxon>Embryophyta</taxon>
        <taxon>Tracheophyta</taxon>
        <taxon>Spermatophyta</taxon>
        <taxon>Magnoliopsida</taxon>
        <taxon>eudicotyledons</taxon>
        <taxon>Gunneridae</taxon>
        <taxon>Pentapetalae</taxon>
        <taxon>rosids</taxon>
        <taxon>malvids</taxon>
        <taxon>Brassicales</taxon>
        <taxon>Brassicaceae</taxon>
        <taxon>Brassiceae</taxon>
        <taxon>Brassica</taxon>
    </lineage>
</organism>
<dbReference type="InterPro" id="IPR036546">
    <property type="entry name" value="MED15_KIX"/>
</dbReference>
<feature type="compositionally biased region" description="Polar residues" evidence="3">
    <location>
        <begin position="606"/>
        <end position="638"/>
    </location>
</feature>
<evidence type="ECO:0000259" key="4">
    <source>
        <dbReference type="Pfam" id="PF16987"/>
    </source>
</evidence>
<feature type="compositionally biased region" description="Polar residues" evidence="3">
    <location>
        <begin position="245"/>
        <end position="259"/>
    </location>
</feature>
<feature type="compositionally biased region" description="Polar residues" evidence="3">
    <location>
        <begin position="266"/>
        <end position="287"/>
    </location>
</feature>
<dbReference type="PANTHER" id="PTHR33137:SF32">
    <property type="entry name" value="MEDIATOR COMPLEX SUBUNIT 15 KIX DOMAIN-CONTAINING PROTEIN"/>
    <property type="match status" value="1"/>
</dbReference>
<dbReference type="InterPro" id="IPR036529">
    <property type="entry name" value="KIX_dom_sf"/>
</dbReference>
<feature type="region of interest" description="Disordered" evidence="3">
    <location>
        <begin position="1036"/>
        <end position="1056"/>
    </location>
</feature>
<feature type="region of interest" description="Disordered" evidence="3">
    <location>
        <begin position="214"/>
        <end position="295"/>
    </location>
</feature>
<evidence type="ECO:0000256" key="1">
    <source>
        <dbReference type="ARBA" id="ARBA00004123"/>
    </source>
</evidence>
<evidence type="ECO:0000256" key="3">
    <source>
        <dbReference type="SAM" id="MobiDB-lite"/>
    </source>
</evidence>
<feature type="region of interest" description="Disordered" evidence="3">
    <location>
        <begin position="308"/>
        <end position="340"/>
    </location>
</feature>
<feature type="compositionally biased region" description="Polar residues" evidence="3">
    <location>
        <begin position="392"/>
        <end position="406"/>
    </location>
</feature>
<feature type="domain" description="Mediator complex subunit 15 KIX" evidence="4">
    <location>
        <begin position="66"/>
        <end position="141"/>
    </location>
</feature>
<dbReference type="InterPro" id="IPR044661">
    <property type="entry name" value="MED15a/b/c-like"/>
</dbReference>
<feature type="region of interest" description="Disordered" evidence="3">
    <location>
        <begin position="934"/>
        <end position="954"/>
    </location>
</feature>
<keyword evidence="6" id="KW-1185">Reference proteome</keyword>
<reference evidence="5 6" key="1">
    <citation type="submission" date="2021-03" db="EMBL/GenBank/DDBJ databases">
        <authorList>
            <person name="King G.J."/>
            <person name="Bancroft I."/>
            <person name="Baten A."/>
            <person name="Bloomfield J."/>
            <person name="Borpatragohain P."/>
            <person name="He Z."/>
            <person name="Irish N."/>
            <person name="Irwin J."/>
            <person name="Liu K."/>
            <person name="Mauleon R.P."/>
            <person name="Moore J."/>
            <person name="Morris R."/>
            <person name="Ostergaard L."/>
            <person name="Wang B."/>
            <person name="Wells R."/>
        </authorList>
    </citation>
    <scope>NUCLEOTIDE SEQUENCE [LARGE SCALE GENOMIC DNA]</scope>
    <source>
        <strain evidence="5">R-o-18</strain>
        <tissue evidence="5">Leaf</tissue>
    </source>
</reference>
<feature type="compositionally biased region" description="Polar residues" evidence="3">
    <location>
        <begin position="939"/>
        <end position="954"/>
    </location>
</feature>
<feature type="compositionally biased region" description="Low complexity" evidence="3">
    <location>
        <begin position="219"/>
        <end position="244"/>
    </location>
</feature>
<evidence type="ECO:0000313" key="5">
    <source>
        <dbReference type="EMBL" id="KAG5381730.1"/>
    </source>
</evidence>
<feature type="compositionally biased region" description="Polar residues" evidence="3">
    <location>
        <begin position="1036"/>
        <end position="1054"/>
    </location>
</feature>
<dbReference type="EMBL" id="JADBGQ010000008">
    <property type="protein sequence ID" value="KAG5381730.1"/>
    <property type="molecule type" value="Genomic_DNA"/>
</dbReference>
<dbReference type="Proteomes" id="UP000823674">
    <property type="component" value="Chromosome A09"/>
</dbReference>
<feature type="compositionally biased region" description="Polar residues" evidence="3">
    <location>
        <begin position="524"/>
        <end position="547"/>
    </location>
</feature>
<dbReference type="PANTHER" id="PTHR33137">
    <property type="entry name" value="MEDIATOR OF RNA POLYMERASE II TRANSCRIPTION SUBUNIT 15A-RELATED"/>
    <property type="match status" value="1"/>
</dbReference>
<accession>A0ABQ7L7Z3</accession>
<feature type="compositionally biased region" description="Polar residues" evidence="3">
    <location>
        <begin position="1109"/>
        <end position="1118"/>
    </location>
</feature>
<name>A0ABQ7L7Z3_BRACM</name>
<keyword evidence="2" id="KW-0539">Nucleus</keyword>
<protein>
    <recommendedName>
        <fullName evidence="4">Mediator complex subunit 15 KIX domain-containing protein</fullName>
    </recommendedName>
</protein>
<feature type="domain" description="Mediator complex subunit 15 KIX" evidence="4">
    <location>
        <begin position="951"/>
        <end position="1018"/>
    </location>
</feature>
<comment type="subcellular location">
    <subcellularLocation>
        <location evidence="1">Nucleus</location>
    </subcellularLocation>
</comment>
<feature type="region of interest" description="Disordered" evidence="3">
    <location>
        <begin position="1109"/>
        <end position="1134"/>
    </location>
</feature>
<feature type="region of interest" description="Disordered" evidence="3">
    <location>
        <begin position="392"/>
        <end position="411"/>
    </location>
</feature>
<dbReference type="Gene3D" id="1.10.246.20">
    <property type="entry name" value="Coactivator CBP, KIX domain"/>
    <property type="match status" value="2"/>
</dbReference>
<comment type="caution">
    <text evidence="5">The sequence shown here is derived from an EMBL/GenBank/DDBJ whole genome shotgun (WGS) entry which is preliminary data.</text>
</comment>
<sequence>MESECIDNSVGVIGESGGEILRLEDLPNDVAFLDDDKFSFQSPLENLMEGTSSWKPNEQGGDSLANDWRSQHEPDLRKKVIVAIVERLKICFSRHITDTITKSACTFEEKIYGMAKDKGDYLRKIHEKILAFERKIRAGTSANGANTPHPAQALNQGQSLPTSLTYAQTPTNQPWLSQSNIQSKFNTPESSGLPIQSPMTVSAAQNLNVQMGERVESSLGPGPQRQIQGRQQQLQKSQQQQLRSNTMYQHHGNQQQQSLLPHHRSSSPIKLSFPQSSALSSHQQQMAVPSREHKQLERKYHISQLMNGQDTQQNHLTSPQNNGEKQRISQQNNTTSFNVHGSKLLGAQGQEVEKSQPLMLQHLNETQRFQAAGSLHQSQNLADQQNQPYQLQKPTFQDSTSKTLNPSGGDWREETYQKIKALKDKYIHILSELFQKLSYKLQEIDSLPQQNMMPSDPRVENLRATIARLGQVLVYLNVSRRSVSEQHRDKFSALESLALKFTKHQREKEEQQQVHIPPPQIHQTALQTQSGQVHASQTAAPHSSQTRPRIEPKDVNTVMSSSGNVVVHSPKQNPPSNQKEVVHSNISQAQSSMFQKKQFHHLPKQEQPSASSPHMQKNNSSPQLVEQQTLPTPTNKTAAQEHPLVTLSPEPISERPIDRLIKAFQSSSQESLAQSVSEMRSVISLTDMLAGSVHTIGGSRARLGEDLSERTRFRVQQGDTHPTKKLKRSLTAMPSQTNSYKRFSVNKIEPSYALLQEIMEINRRFVETVVNICNEDVCPSEITPGTVVVTCDYVPVALSATFKALYNSGHISQIQPLRLLVPENYPNSPIIIEKILFDGASDHKFEDLSARARSRFSSSMKEAMSLKEIAKVWDECARATMLEYAERHGGGTFSSNISVFSSFNLNFLESKLLDCHATAKTDALRSLIMEESDDIDSMEGSSNEQGGDSLTNDWRTQHEPGLREWVIYEIVKKLKKCCHQPSNENDIKKAAIKYEAKIYGMAKDKDAYLGKICRKVFSSHSPFRAQVLNQEQSLPTSLPYTQTPTSQSNLNVPESSGLPAQVPVTVSAAQNLKIQMSEEGVHSNKLPGHPQREIQQLESENLISQLMNGQDTQKNHPQNKGEEQEQTTPRVSTSQQNNMASFNVHGPSLLGTQSQEVEQSQPLMLQHLYDVDDWREETYQKIKVLKEKYGVVLSTLFKSISDKLREIDSLRQQNMPVEWLTASKATLEQVLAFLNVCKSSVSEFHRDKFSLHEEKVLRFIEYHHLNVTRRAMRQQQSGHVHVSQSLEGDQMDSQTTRPSMEPEDENNIVSTAAQEHPLVTLPPERPIDRLIKAIQSASPESLAQSVSEMRSVISLSDMIAGLVNTIGGSRARLGEDLSERTRFRAQQGDTHPTKRFKRSVTAISSSKVNKIEPSCALVQEIIEINGRLVETVVSICNEDVCPSEVTSGTVVVTCDYVPVALSATFKALYNSGHISQIQPLRLLVPENYPNSPILLEEVNIDTASVYKYEDLSARARSRFNLSMKEAMSLKEIAKVWDECGRATMLEYAEGHGGGTFSSKYGRWESVLRAS</sequence>
<feature type="region of interest" description="Disordered" evidence="3">
    <location>
        <begin position="524"/>
        <end position="650"/>
    </location>
</feature>
<feature type="compositionally biased region" description="Polar residues" evidence="3">
    <location>
        <begin position="308"/>
        <end position="339"/>
    </location>
</feature>
<evidence type="ECO:0000256" key="2">
    <source>
        <dbReference type="ARBA" id="ARBA00023242"/>
    </source>
</evidence>
<proteinExistence type="predicted"/>
<feature type="compositionally biased region" description="Polar residues" evidence="3">
    <location>
        <begin position="557"/>
        <end position="595"/>
    </location>
</feature>
<gene>
    <name evidence="5" type="primary">A09p004250.1_BraROA</name>
    <name evidence="5" type="ORF">IGI04_033200</name>
</gene>
<dbReference type="Pfam" id="PF16987">
    <property type="entry name" value="KIX_2"/>
    <property type="match status" value="2"/>
</dbReference>